<dbReference type="Proteomes" id="UP001497497">
    <property type="component" value="Unassembled WGS sequence"/>
</dbReference>
<reference evidence="2 3" key="1">
    <citation type="submission" date="2024-04" db="EMBL/GenBank/DDBJ databases">
        <authorList>
            <consortium name="Genoscope - CEA"/>
            <person name="William W."/>
        </authorList>
    </citation>
    <scope>NUCLEOTIDE SEQUENCE [LARGE SCALE GENOMIC DNA]</scope>
</reference>
<evidence type="ECO:0000313" key="3">
    <source>
        <dbReference type="Proteomes" id="UP001497497"/>
    </source>
</evidence>
<dbReference type="PROSITE" id="PS50106">
    <property type="entry name" value="PDZ"/>
    <property type="match status" value="1"/>
</dbReference>
<dbReference type="PANTHER" id="PTHR10316:SF40">
    <property type="entry name" value="LD27118P"/>
    <property type="match status" value="1"/>
</dbReference>
<feature type="domain" description="PDZ" evidence="1">
    <location>
        <begin position="1"/>
        <end position="56"/>
    </location>
</feature>
<dbReference type="InterPro" id="IPR001478">
    <property type="entry name" value="PDZ"/>
</dbReference>
<comment type="caution">
    <text evidence="2">The sequence shown here is derived from an EMBL/GenBank/DDBJ whole genome shotgun (WGS) entry which is preliminary data.</text>
</comment>
<dbReference type="Gene3D" id="2.30.42.10">
    <property type="match status" value="1"/>
</dbReference>
<dbReference type="GO" id="GO:0007165">
    <property type="term" value="P:signal transduction"/>
    <property type="evidence" value="ECO:0007669"/>
    <property type="project" value="TreeGrafter"/>
</dbReference>
<name>A0AAV2I981_LYMST</name>
<evidence type="ECO:0000313" key="2">
    <source>
        <dbReference type="EMBL" id="CAL1543355.1"/>
    </source>
</evidence>
<dbReference type="AlphaFoldDB" id="A0AAV2I981"/>
<feature type="non-terminal residue" evidence="2">
    <location>
        <position position="1"/>
    </location>
</feature>
<protein>
    <recommendedName>
        <fullName evidence="1">PDZ domain-containing protein</fullName>
    </recommendedName>
</protein>
<dbReference type="Pfam" id="PF00595">
    <property type="entry name" value="PDZ"/>
    <property type="match status" value="1"/>
</dbReference>
<sequence>GHIQENSPAARCGRLHVGDRILAVNGVDTSNMHHKDVVSLIKDSGFSVALTIGHPP</sequence>
<gene>
    <name evidence="2" type="ORF">GSLYS_00016889001</name>
</gene>
<dbReference type="EMBL" id="CAXITT010000542">
    <property type="protein sequence ID" value="CAL1543355.1"/>
    <property type="molecule type" value="Genomic_DNA"/>
</dbReference>
<keyword evidence="3" id="KW-1185">Reference proteome</keyword>
<dbReference type="PANTHER" id="PTHR10316">
    <property type="entry name" value="MEMBRANE ASSOCIATED GUANYLATE KINASE-RELATED"/>
    <property type="match status" value="1"/>
</dbReference>
<organism evidence="2 3">
    <name type="scientific">Lymnaea stagnalis</name>
    <name type="common">Great pond snail</name>
    <name type="synonym">Helix stagnalis</name>
    <dbReference type="NCBI Taxonomy" id="6523"/>
    <lineage>
        <taxon>Eukaryota</taxon>
        <taxon>Metazoa</taxon>
        <taxon>Spiralia</taxon>
        <taxon>Lophotrochozoa</taxon>
        <taxon>Mollusca</taxon>
        <taxon>Gastropoda</taxon>
        <taxon>Heterobranchia</taxon>
        <taxon>Euthyneura</taxon>
        <taxon>Panpulmonata</taxon>
        <taxon>Hygrophila</taxon>
        <taxon>Lymnaeoidea</taxon>
        <taxon>Lymnaeidae</taxon>
        <taxon>Lymnaea</taxon>
    </lineage>
</organism>
<dbReference type="SMART" id="SM00228">
    <property type="entry name" value="PDZ"/>
    <property type="match status" value="1"/>
</dbReference>
<evidence type="ECO:0000259" key="1">
    <source>
        <dbReference type="PROSITE" id="PS50106"/>
    </source>
</evidence>
<proteinExistence type="predicted"/>
<feature type="non-terminal residue" evidence="2">
    <location>
        <position position="56"/>
    </location>
</feature>
<dbReference type="GO" id="GO:0005737">
    <property type="term" value="C:cytoplasm"/>
    <property type="evidence" value="ECO:0007669"/>
    <property type="project" value="TreeGrafter"/>
</dbReference>
<dbReference type="SUPFAM" id="SSF50156">
    <property type="entry name" value="PDZ domain-like"/>
    <property type="match status" value="1"/>
</dbReference>
<dbReference type="InterPro" id="IPR036034">
    <property type="entry name" value="PDZ_sf"/>
</dbReference>
<accession>A0AAV2I981</accession>